<name>A0A0U1L5A8_9FIRM</name>
<evidence type="ECO:0008006" key="3">
    <source>
        <dbReference type="Google" id="ProtNLM"/>
    </source>
</evidence>
<sequence>MRLSLPLKFGIMSLLFLTLLLTGCGYLSGLLSEPAPKPEIGPAGKPVESKPNPPFIERFFSAPVELYDLEATAGVVFEGINKEDWSQAQAGITNLQTLWQQAKAAVGDKKGVKEADAAMEELTAAINNKKITGSYESLIKFMGSISDIGKSYKLSPIADIIAVSNGIRNVSFFVEDKNWTKAAAKVKELQGTWEKVKPGMEQIGVWGEVTKTHATVNQMKDAINAENKGAFEEQQAAINESMGRIREFFRGK</sequence>
<protein>
    <recommendedName>
        <fullName evidence="3">Lipoprotein</fullName>
    </recommendedName>
</protein>
<proteinExistence type="predicted"/>
<dbReference type="Proteomes" id="UP000049855">
    <property type="component" value="Unassembled WGS sequence"/>
</dbReference>
<accession>A0A0U1L5A8</accession>
<dbReference type="EMBL" id="CTRP01000014">
    <property type="protein sequence ID" value="CQR74094.1"/>
    <property type="molecule type" value="Genomic_DNA"/>
</dbReference>
<dbReference type="AlphaFoldDB" id="A0A0U1L5A8"/>
<organism evidence="1 2">
    <name type="scientific">Sporomusa ovata</name>
    <dbReference type="NCBI Taxonomy" id="2378"/>
    <lineage>
        <taxon>Bacteria</taxon>
        <taxon>Bacillati</taxon>
        <taxon>Bacillota</taxon>
        <taxon>Negativicutes</taxon>
        <taxon>Selenomonadales</taxon>
        <taxon>Sporomusaceae</taxon>
        <taxon>Sporomusa</taxon>
    </lineage>
</organism>
<dbReference type="RefSeq" id="WP_021170097.1">
    <property type="nucleotide sequence ID" value="NZ_CTRP01000014.1"/>
</dbReference>
<dbReference type="PROSITE" id="PS51257">
    <property type="entry name" value="PROKAR_LIPOPROTEIN"/>
    <property type="match status" value="1"/>
</dbReference>
<keyword evidence="2" id="KW-1185">Reference proteome</keyword>
<evidence type="ECO:0000313" key="1">
    <source>
        <dbReference type="EMBL" id="CQR74094.1"/>
    </source>
</evidence>
<evidence type="ECO:0000313" key="2">
    <source>
        <dbReference type="Proteomes" id="UP000049855"/>
    </source>
</evidence>
<reference evidence="2" key="1">
    <citation type="submission" date="2015-03" db="EMBL/GenBank/DDBJ databases">
        <authorList>
            <person name="Nijsse Bart"/>
        </authorList>
    </citation>
    <scope>NUCLEOTIDE SEQUENCE [LARGE SCALE GENOMIC DNA]</scope>
</reference>
<gene>
    <name evidence="1" type="ORF">SpAn4DRAFT_0556</name>
</gene>